<feature type="transmembrane region" description="Helical" evidence="5">
    <location>
        <begin position="35"/>
        <end position="55"/>
    </location>
</feature>
<dbReference type="GO" id="GO:0016020">
    <property type="term" value="C:membrane"/>
    <property type="evidence" value="ECO:0007669"/>
    <property type="project" value="UniProtKB-SubCell"/>
</dbReference>
<dbReference type="InterPro" id="IPR029787">
    <property type="entry name" value="Nucleotide_cyclase"/>
</dbReference>
<sequence>MAVKHRLESIITTSRHKGGQPYEVGPPKELHARHLLAVLMLVVLVVSSFNGLRLVLAAGGVFWLLGWVFILCYAYILFWLGHNVSLAGGHFAWISQLANQQWGRLAGLCIWICCILFIFPTFQSALLFLYAVNGDLIPNINAVLWGGMVGLVMATSLACIPMRYLKHILLLVGALYTGMFISAGLLGIWWVGTGHTPALEHIAWQNRVPHLPNEGVFGMIIWTLLGIETPFLLMDEVKGGVIQQRRACHFIWWGILGLAIAYTLANLGLLLIVPPRFAGEVGSFLLIFTICLGEWAGWVTLSVLIVSQAVIAAVCLLLAARVFIFMARQGLLPQKLLSLDRFGVPRYGIMVQALVTLVFLLFIYGLVPHFVLVPAAPVPGLRIYIIAEAIATILWLLPTAQLFFLVARSMLKVEQRCQHKESYEGRAMQRGYTRWSLLGVSLVGLLLAVYGVLSTLSHSWIPDLIATPKWMCYVGLWSLIFLIVSWLCIEVPYQGRHLADLKRLIMSERRLRQQLQASYHEHECLALSQQKLLQERDQLYHEQRLLAITDAVTGLSNHRALMIRLDAAFAYHSKQRERYALFFIDLDHFKHVNDQYGHLVGDFLLHEVGARLARVVGDGGIVGRYGGEEFVALLWVRDLSHMREVAERLRMEIMKEPFLWRQERESVPICLRMTVSIGVAVYPLHGTRLQELIAQADRAMYRAKSSGRNCVCIVDQGERVQIAKWDGGQKSDAEEMALQALLTMLKVHNEPIYWHGQRLAVLAEAVARRLHCREEDIAHLRVAAMLHDVGKIAVPNEILFKKEPLDRSEWRKMRQHPVIGRAIMAQTGGSFSLVASIIGAHHERWDGTGYPDGLEREEIPLMARILSVVDAYDTMTSVRPYHTPKRVDEACSELVQCMGAQFDPIVVRAFLEVLSQRETEAYLQHVRMSEAVSSQQKQERGEST</sequence>
<dbReference type="GO" id="GO:0016787">
    <property type="term" value="F:hydrolase activity"/>
    <property type="evidence" value="ECO:0007669"/>
    <property type="project" value="UniProtKB-KW"/>
</dbReference>
<evidence type="ECO:0000256" key="2">
    <source>
        <dbReference type="ARBA" id="ARBA00022692"/>
    </source>
</evidence>
<dbReference type="NCBIfam" id="TIGR00254">
    <property type="entry name" value="GGDEF"/>
    <property type="match status" value="1"/>
</dbReference>
<feature type="transmembrane region" description="Helical" evidence="5">
    <location>
        <begin position="383"/>
        <end position="411"/>
    </location>
</feature>
<protein>
    <submittedName>
        <fullName evidence="9">Diguanylate cyclase and metal dependent phosphohydrolase</fullName>
    </submittedName>
</protein>
<feature type="transmembrane region" description="Helical" evidence="5">
    <location>
        <begin position="473"/>
        <end position="493"/>
    </location>
</feature>
<dbReference type="SMART" id="SM00267">
    <property type="entry name" value="GGDEF"/>
    <property type="match status" value="1"/>
</dbReference>
<evidence type="ECO:0000256" key="1">
    <source>
        <dbReference type="ARBA" id="ARBA00004141"/>
    </source>
</evidence>
<dbReference type="PROSITE" id="PS50887">
    <property type="entry name" value="GGDEF"/>
    <property type="match status" value="1"/>
</dbReference>
<name>D6TJH6_KTERA</name>
<dbReference type="InterPro" id="IPR000160">
    <property type="entry name" value="GGDEF_dom"/>
</dbReference>
<keyword evidence="10" id="KW-1185">Reference proteome</keyword>
<evidence type="ECO:0000259" key="7">
    <source>
        <dbReference type="PROSITE" id="PS51831"/>
    </source>
</evidence>
<feature type="transmembrane region" description="Helical" evidence="5">
    <location>
        <begin position="142"/>
        <end position="161"/>
    </location>
</feature>
<dbReference type="InterPro" id="IPR006674">
    <property type="entry name" value="HD_domain"/>
</dbReference>
<comment type="caution">
    <text evidence="9">The sequence shown here is derived from an EMBL/GenBank/DDBJ whole genome shotgun (WGS) entry which is preliminary data.</text>
</comment>
<feature type="transmembrane region" description="Helical" evidence="5">
    <location>
        <begin position="168"/>
        <end position="191"/>
    </location>
</feature>
<evidence type="ECO:0000256" key="4">
    <source>
        <dbReference type="ARBA" id="ARBA00023136"/>
    </source>
</evidence>
<dbReference type="STRING" id="485913.Krac_11148"/>
<evidence type="ECO:0000256" key="5">
    <source>
        <dbReference type="SAM" id="Phobius"/>
    </source>
</evidence>
<keyword evidence="3 5" id="KW-1133">Transmembrane helix</keyword>
<keyword evidence="4 5" id="KW-0472">Membrane</keyword>
<dbReference type="Gene3D" id="3.30.70.270">
    <property type="match status" value="1"/>
</dbReference>
<dbReference type="Pfam" id="PF13520">
    <property type="entry name" value="AA_permease_2"/>
    <property type="match status" value="1"/>
</dbReference>
<dbReference type="GO" id="GO:0052621">
    <property type="term" value="F:diguanylate cyclase activity"/>
    <property type="evidence" value="ECO:0007669"/>
    <property type="project" value="TreeGrafter"/>
</dbReference>
<dbReference type="SUPFAM" id="SSF109604">
    <property type="entry name" value="HD-domain/PDEase-like"/>
    <property type="match status" value="1"/>
</dbReference>
<dbReference type="PROSITE" id="PS51831">
    <property type="entry name" value="HD"/>
    <property type="match status" value="1"/>
</dbReference>
<dbReference type="RefSeq" id="WP_007906287.1">
    <property type="nucleotide sequence ID" value="NZ_ADVG01000001.1"/>
</dbReference>
<feature type="domain" description="HD-GYP" evidence="8">
    <location>
        <begin position="730"/>
        <end position="926"/>
    </location>
</feature>
<organism evidence="9 10">
    <name type="scientific">Ktedonobacter racemifer DSM 44963</name>
    <dbReference type="NCBI Taxonomy" id="485913"/>
    <lineage>
        <taxon>Bacteria</taxon>
        <taxon>Bacillati</taxon>
        <taxon>Chloroflexota</taxon>
        <taxon>Ktedonobacteria</taxon>
        <taxon>Ktedonobacterales</taxon>
        <taxon>Ktedonobacteraceae</taxon>
        <taxon>Ktedonobacter</taxon>
    </lineage>
</organism>
<dbReference type="AlphaFoldDB" id="D6TJH6"/>
<feature type="domain" description="HD" evidence="7">
    <location>
        <begin position="752"/>
        <end position="875"/>
    </location>
</feature>
<evidence type="ECO:0000256" key="3">
    <source>
        <dbReference type="ARBA" id="ARBA00022989"/>
    </source>
</evidence>
<feature type="transmembrane region" description="Helical" evidence="5">
    <location>
        <begin position="61"/>
        <end position="81"/>
    </location>
</feature>
<dbReference type="PANTHER" id="PTHR45138:SF9">
    <property type="entry name" value="DIGUANYLATE CYCLASE DGCM-RELATED"/>
    <property type="match status" value="1"/>
</dbReference>
<feature type="transmembrane region" description="Helical" evidence="5">
    <location>
        <begin position="102"/>
        <end position="122"/>
    </location>
</feature>
<dbReference type="InterPro" id="IPR050469">
    <property type="entry name" value="Diguanylate_Cyclase"/>
</dbReference>
<dbReference type="FunFam" id="3.30.70.270:FF:000001">
    <property type="entry name" value="Diguanylate cyclase domain protein"/>
    <property type="match status" value="1"/>
</dbReference>
<keyword evidence="9" id="KW-0378">Hydrolase</keyword>
<dbReference type="Gene3D" id="1.10.3210.10">
    <property type="entry name" value="Hypothetical protein af1432"/>
    <property type="match status" value="1"/>
</dbReference>
<dbReference type="InterPro" id="IPR043128">
    <property type="entry name" value="Rev_trsase/Diguanyl_cyclase"/>
</dbReference>
<dbReference type="SUPFAM" id="SSF55073">
    <property type="entry name" value="Nucleotide cyclase"/>
    <property type="match status" value="1"/>
</dbReference>
<dbReference type="InParanoid" id="D6TJH6"/>
<feature type="transmembrane region" description="Helical" evidence="5">
    <location>
        <begin position="295"/>
        <end position="326"/>
    </location>
</feature>
<dbReference type="InterPro" id="IPR003607">
    <property type="entry name" value="HD/PDEase_dom"/>
</dbReference>
<dbReference type="Pfam" id="PF00990">
    <property type="entry name" value="GGDEF"/>
    <property type="match status" value="1"/>
</dbReference>
<dbReference type="OrthoDB" id="9804747at2"/>
<comment type="subcellular location">
    <subcellularLocation>
        <location evidence="1">Membrane</location>
        <topology evidence="1">Multi-pass membrane protein</topology>
    </subcellularLocation>
</comment>
<dbReference type="InterPro" id="IPR002293">
    <property type="entry name" value="AA/rel_permease1"/>
</dbReference>
<evidence type="ECO:0000313" key="10">
    <source>
        <dbReference type="Proteomes" id="UP000004508"/>
    </source>
</evidence>
<keyword evidence="2 5" id="KW-0812">Transmembrane</keyword>
<proteinExistence type="predicted"/>
<dbReference type="CDD" id="cd00077">
    <property type="entry name" value="HDc"/>
    <property type="match status" value="1"/>
</dbReference>
<dbReference type="SMART" id="SM00471">
    <property type="entry name" value="HDc"/>
    <property type="match status" value="1"/>
</dbReference>
<dbReference type="GO" id="GO:0022857">
    <property type="term" value="F:transmembrane transporter activity"/>
    <property type="evidence" value="ECO:0007669"/>
    <property type="project" value="InterPro"/>
</dbReference>
<dbReference type="EMBL" id="ADVG01000001">
    <property type="protein sequence ID" value="EFH89583.1"/>
    <property type="molecule type" value="Genomic_DNA"/>
</dbReference>
<dbReference type="Gene3D" id="1.20.1740.10">
    <property type="entry name" value="Amino acid/polyamine transporter I"/>
    <property type="match status" value="1"/>
</dbReference>
<feature type="transmembrane region" description="Helical" evidence="5">
    <location>
        <begin position="250"/>
        <end position="275"/>
    </location>
</feature>
<feature type="domain" description="GGDEF" evidence="6">
    <location>
        <begin position="577"/>
        <end position="716"/>
    </location>
</feature>
<dbReference type="CDD" id="cd01949">
    <property type="entry name" value="GGDEF"/>
    <property type="match status" value="1"/>
</dbReference>
<dbReference type="PROSITE" id="PS51832">
    <property type="entry name" value="HD_GYP"/>
    <property type="match status" value="1"/>
</dbReference>
<evidence type="ECO:0000313" key="9">
    <source>
        <dbReference type="EMBL" id="EFH89583.1"/>
    </source>
</evidence>
<reference evidence="9 10" key="1">
    <citation type="journal article" date="2011" name="Stand. Genomic Sci.">
        <title>Non-contiguous finished genome sequence and contextual data of the filamentous soil bacterium Ktedonobacter racemifer type strain (SOSP1-21).</title>
        <authorList>
            <person name="Chang Y.J."/>
            <person name="Land M."/>
            <person name="Hauser L."/>
            <person name="Chertkov O."/>
            <person name="Del Rio T.G."/>
            <person name="Nolan M."/>
            <person name="Copeland A."/>
            <person name="Tice H."/>
            <person name="Cheng J.F."/>
            <person name="Lucas S."/>
            <person name="Han C."/>
            <person name="Goodwin L."/>
            <person name="Pitluck S."/>
            <person name="Ivanova N."/>
            <person name="Ovchinikova G."/>
            <person name="Pati A."/>
            <person name="Chen A."/>
            <person name="Palaniappan K."/>
            <person name="Mavromatis K."/>
            <person name="Liolios K."/>
            <person name="Brettin T."/>
            <person name="Fiebig A."/>
            <person name="Rohde M."/>
            <person name="Abt B."/>
            <person name="Goker M."/>
            <person name="Detter J.C."/>
            <person name="Woyke T."/>
            <person name="Bristow J."/>
            <person name="Eisen J.A."/>
            <person name="Markowitz V."/>
            <person name="Hugenholtz P."/>
            <person name="Kyrpides N.C."/>
            <person name="Klenk H.P."/>
            <person name="Lapidus A."/>
        </authorList>
    </citation>
    <scope>NUCLEOTIDE SEQUENCE [LARGE SCALE GENOMIC DNA]</scope>
    <source>
        <strain evidence="10">DSM 44963</strain>
    </source>
</reference>
<evidence type="ECO:0000259" key="8">
    <source>
        <dbReference type="PROSITE" id="PS51832"/>
    </source>
</evidence>
<dbReference type="Pfam" id="PF13487">
    <property type="entry name" value="HD_5"/>
    <property type="match status" value="1"/>
</dbReference>
<accession>D6TJH6</accession>
<dbReference type="PANTHER" id="PTHR45138">
    <property type="entry name" value="REGULATORY COMPONENTS OF SENSORY TRANSDUCTION SYSTEM"/>
    <property type="match status" value="1"/>
</dbReference>
<evidence type="ECO:0000259" key="6">
    <source>
        <dbReference type="PROSITE" id="PS50887"/>
    </source>
</evidence>
<feature type="transmembrane region" description="Helical" evidence="5">
    <location>
        <begin position="432"/>
        <end position="453"/>
    </location>
</feature>
<dbReference type="InterPro" id="IPR037522">
    <property type="entry name" value="HD_GYP_dom"/>
</dbReference>
<gene>
    <name evidence="9" type="ORF">Krac_11148</name>
</gene>
<dbReference type="Proteomes" id="UP000004508">
    <property type="component" value="Unassembled WGS sequence"/>
</dbReference>
<feature type="transmembrane region" description="Helical" evidence="5">
    <location>
        <begin position="347"/>
        <end position="371"/>
    </location>
</feature>
<dbReference type="eggNOG" id="COG3437">
    <property type="taxonomic scope" value="Bacteria"/>
</dbReference>